<evidence type="ECO:0000313" key="3">
    <source>
        <dbReference type="Proteomes" id="UP000540989"/>
    </source>
</evidence>
<accession>A0A7W8E1Y3</accession>
<evidence type="ECO:0000313" key="2">
    <source>
        <dbReference type="EMBL" id="MBB5055609.1"/>
    </source>
</evidence>
<reference evidence="2 3" key="1">
    <citation type="submission" date="2020-08" db="EMBL/GenBank/DDBJ databases">
        <title>Genomic Encyclopedia of Type Strains, Phase IV (KMG-V): Genome sequencing to study the core and pangenomes of soil and plant-associated prokaryotes.</title>
        <authorList>
            <person name="Whitman W."/>
        </authorList>
    </citation>
    <scope>NUCLEOTIDE SEQUENCE [LARGE SCALE GENOMIC DNA]</scope>
    <source>
        <strain evidence="2 3">M8UP14</strain>
    </source>
</reference>
<gene>
    <name evidence="2" type="ORF">HDF16_000278</name>
</gene>
<sequence>MGWLEIYPPKVIQEAGGTGDAGAAKKRSARNRGQREAGRRNAPEWLARDMRKYFRTSW</sequence>
<proteinExistence type="predicted"/>
<dbReference type="EMBL" id="JACHIP010000001">
    <property type="protein sequence ID" value="MBB5055609.1"/>
    <property type="molecule type" value="Genomic_DNA"/>
</dbReference>
<protein>
    <submittedName>
        <fullName evidence="2">Uncharacterized protein</fullName>
    </submittedName>
</protein>
<comment type="caution">
    <text evidence="2">The sequence shown here is derived from an EMBL/GenBank/DDBJ whole genome shotgun (WGS) entry which is preliminary data.</text>
</comment>
<keyword evidence="3" id="KW-1185">Reference proteome</keyword>
<dbReference type="AlphaFoldDB" id="A0A7W8E1Y3"/>
<organism evidence="2 3">
    <name type="scientific">Granulicella aggregans</name>
    <dbReference type="NCBI Taxonomy" id="474949"/>
    <lineage>
        <taxon>Bacteria</taxon>
        <taxon>Pseudomonadati</taxon>
        <taxon>Acidobacteriota</taxon>
        <taxon>Terriglobia</taxon>
        <taxon>Terriglobales</taxon>
        <taxon>Acidobacteriaceae</taxon>
        <taxon>Granulicella</taxon>
    </lineage>
</organism>
<name>A0A7W8E1Y3_9BACT</name>
<feature type="region of interest" description="Disordered" evidence="1">
    <location>
        <begin position="14"/>
        <end position="42"/>
    </location>
</feature>
<evidence type="ECO:0000256" key="1">
    <source>
        <dbReference type="SAM" id="MobiDB-lite"/>
    </source>
</evidence>
<dbReference type="Proteomes" id="UP000540989">
    <property type="component" value="Unassembled WGS sequence"/>
</dbReference>
<feature type="compositionally biased region" description="Basic and acidic residues" evidence="1">
    <location>
        <begin position="33"/>
        <end position="42"/>
    </location>
</feature>